<organism evidence="2">
    <name type="scientific">Anaerolinea thermolimosa</name>
    <dbReference type="NCBI Taxonomy" id="229919"/>
    <lineage>
        <taxon>Bacteria</taxon>
        <taxon>Bacillati</taxon>
        <taxon>Chloroflexota</taxon>
        <taxon>Anaerolineae</taxon>
        <taxon>Anaerolineales</taxon>
        <taxon>Anaerolineaceae</taxon>
        <taxon>Anaerolinea</taxon>
    </lineage>
</organism>
<dbReference type="AlphaFoldDB" id="A0A7C4PLL1"/>
<sequence>MEPMLDENIRQQVREFFNDLEHETVVLFFGSDDPAECQYCAETRQLLEEVTSLSDKLSLKVFDVHTNQAEAKQYKVDAAPTFVIAGKDGDQILDYGVRYKGIPAGHEFTSLVNSLLIVSRRESGLSPETKEFLQTLKSPVHLQVFVTPTCPYCPRAVVLAHQLAVESPLVEAEMVEAMEFPELSNRFNVSGVPQTTINMGAVNVVGAAPESHLIQEIQKALAN</sequence>
<dbReference type="SUPFAM" id="SSF52833">
    <property type="entry name" value="Thioredoxin-like"/>
    <property type="match status" value="2"/>
</dbReference>
<feature type="domain" description="Thioredoxin" evidence="1">
    <location>
        <begin position="1"/>
        <end position="117"/>
    </location>
</feature>
<dbReference type="EMBL" id="DSYK01000252">
    <property type="protein sequence ID" value="HGS21188.1"/>
    <property type="molecule type" value="Genomic_DNA"/>
</dbReference>
<dbReference type="Gene3D" id="3.40.30.80">
    <property type="match status" value="1"/>
</dbReference>
<dbReference type="Pfam" id="PF13192">
    <property type="entry name" value="Thioredoxin_3"/>
    <property type="match status" value="1"/>
</dbReference>
<dbReference type="PANTHER" id="PTHR37170:SF1">
    <property type="entry name" value="GLUTAREDOXIN-LIKE PROTEIN"/>
    <property type="match status" value="1"/>
</dbReference>
<gene>
    <name evidence="2" type="ORF">ENT37_04885</name>
</gene>
<dbReference type="InterPro" id="IPR011767">
    <property type="entry name" value="GLR_AS"/>
</dbReference>
<dbReference type="PANTHER" id="PTHR37170">
    <property type="entry name" value="GLUTAREDOXIN-RELATED"/>
    <property type="match status" value="1"/>
</dbReference>
<dbReference type="InterPro" id="IPR013766">
    <property type="entry name" value="Thioredoxin_domain"/>
</dbReference>
<comment type="caution">
    <text evidence="2">The sequence shown here is derived from an EMBL/GenBank/DDBJ whole genome shotgun (WGS) entry which is preliminary data.</text>
</comment>
<dbReference type="InterPro" id="IPR036249">
    <property type="entry name" value="Thioredoxin-like_sf"/>
</dbReference>
<dbReference type="PROSITE" id="PS51352">
    <property type="entry name" value="THIOREDOXIN_2"/>
    <property type="match status" value="1"/>
</dbReference>
<reference evidence="2" key="1">
    <citation type="journal article" date="2020" name="mSystems">
        <title>Genome- and Community-Level Interaction Insights into Carbon Utilization and Element Cycling Functions of Hydrothermarchaeota in Hydrothermal Sediment.</title>
        <authorList>
            <person name="Zhou Z."/>
            <person name="Liu Y."/>
            <person name="Xu W."/>
            <person name="Pan J."/>
            <person name="Luo Z.H."/>
            <person name="Li M."/>
        </authorList>
    </citation>
    <scope>NUCLEOTIDE SEQUENCE [LARGE SCALE GENOMIC DNA]</scope>
    <source>
        <strain evidence="2">SpSt-573</strain>
    </source>
</reference>
<protein>
    <submittedName>
        <fullName evidence="2">Glutaredoxin</fullName>
    </submittedName>
</protein>
<dbReference type="PROSITE" id="PS51354">
    <property type="entry name" value="GLUTAREDOXIN_2"/>
    <property type="match status" value="1"/>
</dbReference>
<evidence type="ECO:0000313" key="2">
    <source>
        <dbReference type="EMBL" id="HGS21188.1"/>
    </source>
</evidence>
<dbReference type="NCBIfam" id="TIGR02187">
    <property type="entry name" value="PDO_seleno_TRX"/>
    <property type="match status" value="1"/>
</dbReference>
<dbReference type="CDD" id="cd02973">
    <property type="entry name" value="TRX_GRX_like"/>
    <property type="match status" value="1"/>
</dbReference>
<dbReference type="InterPro" id="IPR011903">
    <property type="entry name" value="TON_0319-like"/>
</dbReference>
<accession>A0A7C4PLL1</accession>
<name>A0A7C4PLL1_9CHLR</name>
<proteinExistence type="predicted"/>
<dbReference type="PROSITE" id="PS00195">
    <property type="entry name" value="GLUTAREDOXIN_1"/>
    <property type="match status" value="1"/>
</dbReference>
<evidence type="ECO:0000259" key="1">
    <source>
        <dbReference type="PROSITE" id="PS51352"/>
    </source>
</evidence>
<dbReference type="InterPro" id="IPR012336">
    <property type="entry name" value="Thioredoxin-like_fold"/>
</dbReference>